<dbReference type="Gene3D" id="3.40.91.30">
    <property type="match status" value="1"/>
</dbReference>
<proteinExistence type="predicted"/>
<dbReference type="Proteomes" id="UP001349343">
    <property type="component" value="Segment"/>
</dbReference>
<reference evidence="1 2" key="1">
    <citation type="submission" date="2023-11" db="EMBL/GenBank/DDBJ databases">
        <authorList>
            <person name="Cook R."/>
            <person name="Crisci M."/>
            <person name="Pye H."/>
            <person name="Adriaenssens E."/>
            <person name="Santini J."/>
        </authorList>
    </citation>
    <scope>NUCLEOTIDE SEQUENCE [LARGE SCALE GENOMIC DNA]</scope>
    <source>
        <strain evidence="1">Lak_Megaphage_RVC_JS4_GC31</strain>
    </source>
</reference>
<keyword evidence="2" id="KW-1185">Reference proteome</keyword>
<sequence length="263" mass="31323">MKQVVCPICGKKYMANKHCKSVRVCDDCSKVYRKEQVEKYKMDNNILDPLFSNNTFYRKKKKIIQTLIKYFHFDSSVLNDEEKTILEWNRVKNVLYDFYWNKHMSGRKIAEQFNYPNGGNIVSKIFRYLEIPVRNLKNSVINAYLEGDLVPNNTYVNCKHGWHTTWDGNKVYLRSSYEYDYASVLDKDKIKYEVESLRIKYFDSILNEYHCAIPDFYLPDTNTIVEVKSTYTLDSVGMYDRKKAYIENGYNFKLILDLTEVQF</sequence>
<accession>A0ABZ0Z1W6</accession>
<dbReference type="EMBL" id="OR769222">
    <property type="protein sequence ID" value="WQJ53041.1"/>
    <property type="molecule type" value="Genomic_DNA"/>
</dbReference>
<evidence type="ECO:0000313" key="1">
    <source>
        <dbReference type="EMBL" id="WQJ53041.1"/>
    </source>
</evidence>
<organism evidence="1 2">
    <name type="scientific">phage Lak_Megaphage_RVC_JS4_GC31</name>
    <dbReference type="NCBI Taxonomy" id="3109228"/>
    <lineage>
        <taxon>Viruses</taxon>
        <taxon>Duplodnaviria</taxon>
        <taxon>Heunggongvirae</taxon>
        <taxon>Uroviricota</taxon>
        <taxon>Caudoviricetes</taxon>
        <taxon>Caudoviricetes code 15 clade</taxon>
    </lineage>
</organism>
<protein>
    <submittedName>
        <fullName evidence="1">Uncharacterized protein</fullName>
    </submittedName>
</protein>
<evidence type="ECO:0000313" key="2">
    <source>
        <dbReference type="Proteomes" id="UP001349343"/>
    </source>
</evidence>
<name>A0ABZ0Z1W6_9CAUD</name>